<dbReference type="CDD" id="cd00130">
    <property type="entry name" value="PAS"/>
    <property type="match status" value="1"/>
</dbReference>
<accession>A0ABP3DYE5</accession>
<reference evidence="3" key="1">
    <citation type="journal article" date="2019" name="Int. J. Syst. Evol. Microbiol.">
        <title>The Global Catalogue of Microorganisms (GCM) 10K type strain sequencing project: providing services to taxonomists for standard genome sequencing and annotation.</title>
        <authorList>
            <consortium name="The Broad Institute Genomics Platform"/>
            <consortium name="The Broad Institute Genome Sequencing Center for Infectious Disease"/>
            <person name="Wu L."/>
            <person name="Ma J."/>
        </authorList>
    </citation>
    <scope>NUCLEOTIDE SEQUENCE [LARGE SCALE GENOMIC DNA]</scope>
    <source>
        <strain evidence="3">JCM 10425</strain>
    </source>
</reference>
<evidence type="ECO:0000313" key="3">
    <source>
        <dbReference type="Proteomes" id="UP001500967"/>
    </source>
</evidence>
<proteinExistence type="predicted"/>
<evidence type="ECO:0000259" key="1">
    <source>
        <dbReference type="SMART" id="SM00065"/>
    </source>
</evidence>
<dbReference type="InterPro" id="IPR029016">
    <property type="entry name" value="GAF-like_dom_sf"/>
</dbReference>
<dbReference type="InterPro" id="IPR003018">
    <property type="entry name" value="GAF"/>
</dbReference>
<keyword evidence="3" id="KW-1185">Reference proteome</keyword>
<dbReference type="EMBL" id="BAAAGX010000014">
    <property type="protein sequence ID" value="GAA0245724.1"/>
    <property type="molecule type" value="Genomic_DNA"/>
</dbReference>
<dbReference type="Pfam" id="PF13185">
    <property type="entry name" value="GAF_2"/>
    <property type="match status" value="1"/>
</dbReference>
<comment type="caution">
    <text evidence="2">The sequence shown here is derived from an EMBL/GenBank/DDBJ whole genome shotgun (WGS) entry which is preliminary data.</text>
</comment>
<dbReference type="InterPro" id="IPR035965">
    <property type="entry name" value="PAS-like_dom_sf"/>
</dbReference>
<dbReference type="InterPro" id="IPR013656">
    <property type="entry name" value="PAS_4"/>
</dbReference>
<evidence type="ECO:0000313" key="2">
    <source>
        <dbReference type="EMBL" id="GAA0245724.1"/>
    </source>
</evidence>
<dbReference type="Gene3D" id="3.30.450.20">
    <property type="entry name" value="PAS domain"/>
    <property type="match status" value="1"/>
</dbReference>
<dbReference type="SUPFAM" id="SSF55874">
    <property type="entry name" value="ATPase domain of HSP90 chaperone/DNA topoisomerase II/histidine kinase"/>
    <property type="match status" value="1"/>
</dbReference>
<dbReference type="SMART" id="SM00065">
    <property type="entry name" value="GAF"/>
    <property type="match status" value="1"/>
</dbReference>
<dbReference type="RefSeq" id="WP_344649792.1">
    <property type="nucleotide sequence ID" value="NZ_BAAAGX010000014.1"/>
</dbReference>
<protein>
    <recommendedName>
        <fullName evidence="1">GAF domain-containing protein</fullName>
    </recommendedName>
</protein>
<dbReference type="NCBIfam" id="TIGR00229">
    <property type="entry name" value="sensory_box"/>
    <property type="match status" value="1"/>
</dbReference>
<dbReference type="SUPFAM" id="SSF55785">
    <property type="entry name" value="PYP-like sensor domain (PAS domain)"/>
    <property type="match status" value="1"/>
</dbReference>
<dbReference type="Proteomes" id="UP001500967">
    <property type="component" value="Unassembled WGS sequence"/>
</dbReference>
<dbReference type="Gene3D" id="3.30.450.40">
    <property type="match status" value="1"/>
</dbReference>
<dbReference type="SUPFAM" id="SSF55781">
    <property type="entry name" value="GAF domain-like"/>
    <property type="match status" value="1"/>
</dbReference>
<dbReference type="InterPro" id="IPR036890">
    <property type="entry name" value="HATPase_C_sf"/>
</dbReference>
<dbReference type="InterPro" id="IPR000014">
    <property type="entry name" value="PAS"/>
</dbReference>
<name>A0ABP3DYE5_9ACTN</name>
<dbReference type="Pfam" id="PF08448">
    <property type="entry name" value="PAS_4"/>
    <property type="match status" value="1"/>
</dbReference>
<gene>
    <name evidence="2" type="ORF">GCM10009539_33860</name>
</gene>
<feature type="domain" description="GAF" evidence="1">
    <location>
        <begin position="157"/>
        <end position="313"/>
    </location>
</feature>
<sequence>MATDRIRREGGVACPDGFASALYDSLQVGVAVFDDAGRLVRANRALRTLYQLSDADHTVERLIREGLADPEGTVLGPVHHPVDRALRGETVDCLSVRIVVPDGQARHADVNARPVLAPDGGTIGAVAAFRDTTMRERAARFRRCEALVARALAEATTVSDVGPALVRAVAGTLGWPHAQLWLVDEVADVLRLAAQWDAPGRTLEALIPPTIERGWGIGGTVWDTGEPLWIPDLLHTDQVTTSNFPERARRAHTVGVRAAVAVPVRDGRRVLGVLTCVADHREYNGERLVAQLGGIANQVGHFLSRRRADELASELHRSRDDFRALLRAFERDGAAARAVRHDLLDLAALEEGVAALRSAELDLAAVVAASVAALGPSARASVRVSRPERLRLRGDAARLRAAVDALLGAAAGGDLYVRLTGEPGVAELTLIGVGALSDDAAGPDPSTPVDAALGLRLALAVVRAHGGTVRVSTRYHPDVTFTVRLPVDGPPDRPLRD</sequence>
<organism evidence="2 3">
    <name type="scientific">Cryptosporangium japonicum</name>
    <dbReference type="NCBI Taxonomy" id="80872"/>
    <lineage>
        <taxon>Bacteria</taxon>
        <taxon>Bacillati</taxon>
        <taxon>Actinomycetota</taxon>
        <taxon>Actinomycetes</taxon>
        <taxon>Cryptosporangiales</taxon>
        <taxon>Cryptosporangiaceae</taxon>
        <taxon>Cryptosporangium</taxon>
    </lineage>
</organism>